<feature type="domain" description="HTH araC/xylS-type" evidence="4">
    <location>
        <begin position="174"/>
        <end position="256"/>
    </location>
</feature>
<dbReference type="PROSITE" id="PS01124">
    <property type="entry name" value="HTH_ARAC_FAMILY_2"/>
    <property type="match status" value="1"/>
</dbReference>
<name>A0A371RL42_9PROT</name>
<dbReference type="PANTHER" id="PTHR46796">
    <property type="entry name" value="HTH-TYPE TRANSCRIPTIONAL ACTIVATOR RHAS-RELATED"/>
    <property type="match status" value="1"/>
</dbReference>
<dbReference type="InParanoid" id="A0A371RL42"/>
<evidence type="ECO:0000313" key="6">
    <source>
        <dbReference type="Proteomes" id="UP000264589"/>
    </source>
</evidence>
<dbReference type="AlphaFoldDB" id="A0A371RL42"/>
<dbReference type="RefSeq" id="WP_116392811.1">
    <property type="nucleotide sequence ID" value="NZ_CAXQPM010000004.1"/>
</dbReference>
<keyword evidence="2" id="KW-0238">DNA-binding</keyword>
<dbReference type="InterPro" id="IPR050204">
    <property type="entry name" value="AraC_XylS_family_regulators"/>
</dbReference>
<dbReference type="GO" id="GO:0043565">
    <property type="term" value="F:sequence-specific DNA binding"/>
    <property type="evidence" value="ECO:0007669"/>
    <property type="project" value="InterPro"/>
</dbReference>
<protein>
    <submittedName>
        <fullName evidence="5">AraC family transcriptional regulator</fullName>
    </submittedName>
</protein>
<dbReference type="Proteomes" id="UP000264589">
    <property type="component" value="Unassembled WGS sequence"/>
</dbReference>
<dbReference type="Gene3D" id="1.10.10.60">
    <property type="entry name" value="Homeodomain-like"/>
    <property type="match status" value="1"/>
</dbReference>
<dbReference type="EMBL" id="QUQO01000001">
    <property type="protein sequence ID" value="RFB06178.1"/>
    <property type="molecule type" value="Genomic_DNA"/>
</dbReference>
<evidence type="ECO:0000313" key="5">
    <source>
        <dbReference type="EMBL" id="RFB06178.1"/>
    </source>
</evidence>
<dbReference type="InterPro" id="IPR009057">
    <property type="entry name" value="Homeodomain-like_sf"/>
</dbReference>
<dbReference type="PANTHER" id="PTHR46796:SF13">
    <property type="entry name" value="HTH-TYPE TRANSCRIPTIONAL ACTIVATOR RHAS"/>
    <property type="match status" value="1"/>
</dbReference>
<evidence type="ECO:0000259" key="4">
    <source>
        <dbReference type="PROSITE" id="PS01124"/>
    </source>
</evidence>
<dbReference type="SMART" id="SM00342">
    <property type="entry name" value="HTH_ARAC"/>
    <property type="match status" value="1"/>
</dbReference>
<reference evidence="5 6" key="1">
    <citation type="submission" date="2018-08" db="EMBL/GenBank/DDBJ databases">
        <title>Parvularcula sp. SM1705, isolated from surface water of the South Sea China.</title>
        <authorList>
            <person name="Sun L."/>
        </authorList>
    </citation>
    <scope>NUCLEOTIDE SEQUENCE [LARGE SCALE GENOMIC DNA]</scope>
    <source>
        <strain evidence="5 6">SM1705</strain>
    </source>
</reference>
<organism evidence="5 6">
    <name type="scientific">Parvularcula marina</name>
    <dbReference type="NCBI Taxonomy" id="2292771"/>
    <lineage>
        <taxon>Bacteria</taxon>
        <taxon>Pseudomonadati</taxon>
        <taxon>Pseudomonadota</taxon>
        <taxon>Alphaproteobacteria</taxon>
        <taxon>Parvularculales</taxon>
        <taxon>Parvularculaceae</taxon>
        <taxon>Parvularcula</taxon>
    </lineage>
</organism>
<dbReference type="SUPFAM" id="SSF46689">
    <property type="entry name" value="Homeodomain-like"/>
    <property type="match status" value="1"/>
</dbReference>
<gene>
    <name evidence="5" type="ORF">DX908_13420</name>
</gene>
<dbReference type="GO" id="GO:0003700">
    <property type="term" value="F:DNA-binding transcription factor activity"/>
    <property type="evidence" value="ECO:0007669"/>
    <property type="project" value="InterPro"/>
</dbReference>
<keyword evidence="3" id="KW-0804">Transcription</keyword>
<accession>A0A371RL42</accession>
<dbReference type="Pfam" id="PF12833">
    <property type="entry name" value="HTH_18"/>
    <property type="match status" value="1"/>
</dbReference>
<evidence type="ECO:0000256" key="1">
    <source>
        <dbReference type="ARBA" id="ARBA00023015"/>
    </source>
</evidence>
<comment type="caution">
    <text evidence="5">The sequence shown here is derived from an EMBL/GenBank/DDBJ whole genome shotgun (WGS) entry which is preliminary data.</text>
</comment>
<evidence type="ECO:0000256" key="2">
    <source>
        <dbReference type="ARBA" id="ARBA00023125"/>
    </source>
</evidence>
<keyword evidence="6" id="KW-1185">Reference proteome</keyword>
<dbReference type="InterPro" id="IPR018060">
    <property type="entry name" value="HTH_AraC"/>
</dbReference>
<dbReference type="OrthoDB" id="9793400at2"/>
<keyword evidence="1" id="KW-0805">Transcription regulation</keyword>
<evidence type="ECO:0000256" key="3">
    <source>
        <dbReference type="ARBA" id="ARBA00023163"/>
    </source>
</evidence>
<proteinExistence type="predicted"/>
<sequence>MVQLRYFEPAPAARPHISCLYSFSTPFAMTDMLRAEVPNLRIFLKGGVTVTRAGERRTYRAPVILLCGPTMNAGTIEMWPDTTLIGASILPAGWHACFGLDASEMTNRFEDCEGIAPVLLKSVLDAMQEASTPEVAIAYLEHALVRLGAQREARQQPFIDAASIWLATGNISQVDNLLAEADLSQRQVERLCHRYFGGSPKRLQRKFRTLRANNALVWNDLTDWRDAAGEDYYDQSHFIRDFKEFIGFTPKQFSNEYRALMRSALVLRRTIQHVHPISLVA</sequence>